<keyword evidence="2" id="KW-1185">Reference proteome</keyword>
<dbReference type="GeneID" id="5483823"/>
<evidence type="ECO:0000313" key="1">
    <source>
        <dbReference type="EMBL" id="EDN95405.1"/>
    </source>
</evidence>
<dbReference type="Proteomes" id="UP000001312">
    <property type="component" value="Unassembled WGS sequence"/>
</dbReference>
<dbReference type="KEGG" id="ssl:SS1G_11282"/>
<gene>
    <name evidence="1" type="ORF">SS1G_11282</name>
</gene>
<name>A7F113_SCLS1</name>
<dbReference type="InParanoid" id="A7F113"/>
<evidence type="ECO:0000313" key="2">
    <source>
        <dbReference type="Proteomes" id="UP000001312"/>
    </source>
</evidence>
<dbReference type="AlphaFoldDB" id="A7F113"/>
<reference evidence="2" key="1">
    <citation type="journal article" date="2011" name="PLoS Genet.">
        <title>Genomic analysis of the necrotrophic fungal pathogens Sclerotinia sclerotiorum and Botrytis cinerea.</title>
        <authorList>
            <person name="Amselem J."/>
            <person name="Cuomo C.A."/>
            <person name="van Kan J.A."/>
            <person name="Viaud M."/>
            <person name="Benito E.P."/>
            <person name="Couloux A."/>
            <person name="Coutinho P.M."/>
            <person name="de Vries R.P."/>
            <person name="Dyer P.S."/>
            <person name="Fillinger S."/>
            <person name="Fournier E."/>
            <person name="Gout L."/>
            <person name="Hahn M."/>
            <person name="Kohn L."/>
            <person name="Lapalu N."/>
            <person name="Plummer K.M."/>
            <person name="Pradier J.M."/>
            <person name="Quevillon E."/>
            <person name="Sharon A."/>
            <person name="Simon A."/>
            <person name="ten Have A."/>
            <person name="Tudzynski B."/>
            <person name="Tudzynski P."/>
            <person name="Wincker P."/>
            <person name="Andrew M."/>
            <person name="Anthouard V."/>
            <person name="Beever R.E."/>
            <person name="Beffa R."/>
            <person name="Benoit I."/>
            <person name="Bouzid O."/>
            <person name="Brault B."/>
            <person name="Chen Z."/>
            <person name="Choquer M."/>
            <person name="Collemare J."/>
            <person name="Cotton P."/>
            <person name="Danchin E.G."/>
            <person name="Da Silva C."/>
            <person name="Gautier A."/>
            <person name="Giraud C."/>
            <person name="Giraud T."/>
            <person name="Gonzalez C."/>
            <person name="Grossetete S."/>
            <person name="Guldener U."/>
            <person name="Henrissat B."/>
            <person name="Howlett B.J."/>
            <person name="Kodira C."/>
            <person name="Kretschmer M."/>
            <person name="Lappartient A."/>
            <person name="Leroch M."/>
            <person name="Levis C."/>
            <person name="Mauceli E."/>
            <person name="Neuveglise C."/>
            <person name="Oeser B."/>
            <person name="Pearson M."/>
            <person name="Poulain J."/>
            <person name="Poussereau N."/>
            <person name="Quesneville H."/>
            <person name="Rascle C."/>
            <person name="Schumacher J."/>
            <person name="Segurens B."/>
            <person name="Sexton A."/>
            <person name="Silva E."/>
            <person name="Sirven C."/>
            <person name="Soanes D.M."/>
            <person name="Talbot N.J."/>
            <person name="Templeton M."/>
            <person name="Yandava C."/>
            <person name="Yarden O."/>
            <person name="Zeng Q."/>
            <person name="Rollins J.A."/>
            <person name="Lebrun M.H."/>
            <person name="Dickman M."/>
        </authorList>
    </citation>
    <scope>NUCLEOTIDE SEQUENCE [LARGE SCALE GENOMIC DNA]</scope>
    <source>
        <strain evidence="2">ATCC 18683 / 1980 / Ss-1</strain>
    </source>
</reference>
<proteinExistence type="predicted"/>
<sequence>MRVMVKGPAFTWTINRQPYINSLITVEKTQGCVICFKSS</sequence>
<accession>A7F113</accession>
<dbReference type="RefSeq" id="XP_001588040.1">
    <property type="nucleotide sequence ID" value="XM_001587990.1"/>
</dbReference>
<dbReference type="EMBL" id="CH476637">
    <property type="protein sequence ID" value="EDN95405.1"/>
    <property type="molecule type" value="Genomic_DNA"/>
</dbReference>
<organism evidence="1 2">
    <name type="scientific">Sclerotinia sclerotiorum (strain ATCC 18683 / 1980 / Ss-1)</name>
    <name type="common">White mold</name>
    <name type="synonym">Whetzelinia sclerotiorum</name>
    <dbReference type="NCBI Taxonomy" id="665079"/>
    <lineage>
        <taxon>Eukaryota</taxon>
        <taxon>Fungi</taxon>
        <taxon>Dikarya</taxon>
        <taxon>Ascomycota</taxon>
        <taxon>Pezizomycotina</taxon>
        <taxon>Leotiomycetes</taxon>
        <taxon>Helotiales</taxon>
        <taxon>Sclerotiniaceae</taxon>
        <taxon>Sclerotinia</taxon>
    </lineage>
</organism>
<dbReference type="HOGENOM" id="CLU_3320294_0_0_1"/>
<protein>
    <submittedName>
        <fullName evidence="1">Uncharacterized protein</fullName>
    </submittedName>
</protein>